<dbReference type="Gene3D" id="3.30.70.2450">
    <property type="match status" value="1"/>
</dbReference>
<protein>
    <recommendedName>
        <fullName evidence="5">FAD-binding domain-containing protein</fullName>
    </recommendedName>
</protein>
<keyword evidence="3" id="KW-0274">FAD</keyword>
<evidence type="ECO:0000256" key="2">
    <source>
        <dbReference type="ARBA" id="ARBA00022630"/>
    </source>
</evidence>
<comment type="caution">
    <text evidence="6">The sequence shown here is derived from an EMBL/GenBank/DDBJ whole genome shotgun (WGS) entry which is preliminary data.</text>
</comment>
<evidence type="ECO:0000256" key="1">
    <source>
        <dbReference type="ARBA" id="ARBA00001974"/>
    </source>
</evidence>
<dbReference type="Pfam" id="PF01494">
    <property type="entry name" value="FAD_binding_3"/>
    <property type="match status" value="1"/>
</dbReference>
<comment type="cofactor">
    <cofactor evidence="1">
        <name>FAD</name>
        <dbReference type="ChEBI" id="CHEBI:57692"/>
    </cofactor>
</comment>
<dbReference type="Gene3D" id="3.50.50.60">
    <property type="entry name" value="FAD/NAD(P)-binding domain"/>
    <property type="match status" value="1"/>
</dbReference>
<sequence length="615" mass="68336">MVLQVFNWYMVVDECYDHSGYGILPDFGWSQESLQTKSLTSSSPTTTGKMPTPILIVGAGPTGLTLALSLVQNGASVRIVEKRNGPFIGQRGGGIMPRTLELHGVLGTLPDIQKIAGPPLTTELYLPQAREPSKVFDMAPYIAPTPDRPYPNPVILWQSRHEEILRAHLQKAGVEVEWGVEMQDFKQHADFVSVTLRSQASSSSDDRSVETITTPYLLSAEGAHSMVRKRLNLNFYGETTSQSYIIGDIEVLEGLNRDRWFFCGEPMTKQISLCAGEDLTSKYMYMLYTGAEIDHQKVASSREALIEDIYELTGRREIKFGNLLWISSYTVHYFGITEGVRHSPNIRTVEKYSQGRCFVAGDAAHIFALSGAQGLNSGIHDAVNLGWKMAAVVRGISPPSLLDSYGLERLPVIAEMLDKTREVHEKTFKSSIVDEDNDAWNRGGDFNMLHMHYRGSPLILDTIHMKGTRYVFLTGITVHAGDRAPDSSGLVHCKGTDSPTSLFKIFGLSYHTVLIFTKDSSFSSLVIASLQEYPSDLIKSVVILQNDYTKADIGLSQGDFVVEDQAGYAYDAYVEQNCTRLSTIVIVRPDTYIGAMVDNEKDVRGYFAKIFKNTK</sequence>
<proteinExistence type="predicted"/>
<dbReference type="PANTHER" id="PTHR43004">
    <property type="entry name" value="TRK SYSTEM POTASSIUM UPTAKE PROTEIN"/>
    <property type="match status" value="1"/>
</dbReference>
<dbReference type="Gene3D" id="3.40.30.20">
    <property type="match status" value="1"/>
</dbReference>
<dbReference type="EMBL" id="NHYD01001200">
    <property type="protein sequence ID" value="PPQ91966.1"/>
    <property type="molecule type" value="Genomic_DNA"/>
</dbReference>
<dbReference type="InterPro" id="IPR002938">
    <property type="entry name" value="FAD-bd"/>
</dbReference>
<evidence type="ECO:0000256" key="3">
    <source>
        <dbReference type="ARBA" id="ARBA00022827"/>
    </source>
</evidence>
<organism evidence="6 7">
    <name type="scientific">Psilocybe cyanescens</name>
    <dbReference type="NCBI Taxonomy" id="93625"/>
    <lineage>
        <taxon>Eukaryota</taxon>
        <taxon>Fungi</taxon>
        <taxon>Dikarya</taxon>
        <taxon>Basidiomycota</taxon>
        <taxon>Agaricomycotina</taxon>
        <taxon>Agaricomycetes</taxon>
        <taxon>Agaricomycetidae</taxon>
        <taxon>Agaricales</taxon>
        <taxon>Agaricineae</taxon>
        <taxon>Strophariaceae</taxon>
        <taxon>Psilocybe</taxon>
    </lineage>
</organism>
<dbReference type="Proteomes" id="UP000283269">
    <property type="component" value="Unassembled WGS sequence"/>
</dbReference>
<dbReference type="AlphaFoldDB" id="A0A409XMQ4"/>
<accession>A0A409XMQ4</accession>
<keyword evidence="2" id="KW-0285">Flavoprotein</keyword>
<evidence type="ECO:0000256" key="4">
    <source>
        <dbReference type="ARBA" id="ARBA00023002"/>
    </source>
</evidence>
<dbReference type="SUPFAM" id="SSF51905">
    <property type="entry name" value="FAD/NAD(P)-binding domain"/>
    <property type="match status" value="1"/>
</dbReference>
<dbReference type="InterPro" id="IPR050641">
    <property type="entry name" value="RIFMO-like"/>
</dbReference>
<dbReference type="GO" id="GO:0071949">
    <property type="term" value="F:FAD binding"/>
    <property type="evidence" value="ECO:0007669"/>
    <property type="project" value="InterPro"/>
</dbReference>
<dbReference type="InParanoid" id="A0A409XMQ4"/>
<gene>
    <name evidence="6" type="ORF">CVT25_004440</name>
</gene>
<keyword evidence="4" id="KW-0560">Oxidoreductase</keyword>
<reference evidence="6 7" key="1">
    <citation type="journal article" date="2018" name="Evol. Lett.">
        <title>Horizontal gene cluster transfer increased hallucinogenic mushroom diversity.</title>
        <authorList>
            <person name="Reynolds H.T."/>
            <person name="Vijayakumar V."/>
            <person name="Gluck-Thaler E."/>
            <person name="Korotkin H.B."/>
            <person name="Matheny P.B."/>
            <person name="Slot J.C."/>
        </authorList>
    </citation>
    <scope>NUCLEOTIDE SEQUENCE [LARGE SCALE GENOMIC DNA]</scope>
    <source>
        <strain evidence="6 7">2631</strain>
    </source>
</reference>
<dbReference type="PRINTS" id="PR00420">
    <property type="entry name" value="RNGMNOXGNASE"/>
</dbReference>
<dbReference type="InterPro" id="IPR036188">
    <property type="entry name" value="FAD/NAD-bd_sf"/>
</dbReference>
<dbReference type="PANTHER" id="PTHR43004:SF19">
    <property type="entry name" value="BINDING MONOOXYGENASE, PUTATIVE (JCVI)-RELATED"/>
    <property type="match status" value="1"/>
</dbReference>
<feature type="domain" description="FAD-binding" evidence="5">
    <location>
        <begin position="52"/>
        <end position="419"/>
    </location>
</feature>
<dbReference type="GO" id="GO:0016709">
    <property type="term" value="F:oxidoreductase activity, acting on paired donors, with incorporation or reduction of molecular oxygen, NAD(P)H as one donor, and incorporation of one atom of oxygen"/>
    <property type="evidence" value="ECO:0007669"/>
    <property type="project" value="UniProtKB-ARBA"/>
</dbReference>
<evidence type="ECO:0000313" key="6">
    <source>
        <dbReference type="EMBL" id="PPQ91966.1"/>
    </source>
</evidence>
<evidence type="ECO:0000313" key="7">
    <source>
        <dbReference type="Proteomes" id="UP000283269"/>
    </source>
</evidence>
<name>A0A409XMQ4_PSICY</name>
<dbReference type="OrthoDB" id="2690153at2759"/>
<dbReference type="InterPro" id="IPR038220">
    <property type="entry name" value="PHOX_C_sf"/>
</dbReference>
<keyword evidence="7" id="KW-1185">Reference proteome</keyword>
<evidence type="ECO:0000259" key="5">
    <source>
        <dbReference type="Pfam" id="PF01494"/>
    </source>
</evidence>
<dbReference type="STRING" id="93625.A0A409XMQ4"/>